<dbReference type="PANTHER" id="PTHR47234">
    <property type="match status" value="1"/>
</dbReference>
<dbReference type="Proteomes" id="UP000196240">
    <property type="component" value="Unassembled WGS sequence"/>
</dbReference>
<dbReference type="Pfam" id="PF00593">
    <property type="entry name" value="TonB_dep_Rec_b-barrel"/>
    <property type="match status" value="1"/>
</dbReference>
<dbReference type="CDD" id="cd01347">
    <property type="entry name" value="ligand_gated_channel"/>
    <property type="match status" value="1"/>
</dbReference>
<dbReference type="InterPro" id="IPR012910">
    <property type="entry name" value="Plug_dom"/>
</dbReference>
<keyword evidence="4 9" id="KW-0812">Transmembrane</keyword>
<dbReference type="InterPro" id="IPR010916">
    <property type="entry name" value="TonB_box_CS"/>
</dbReference>
<comment type="similarity">
    <text evidence="9 11">Belongs to the TonB-dependent receptor family.</text>
</comment>
<evidence type="ECO:0000256" key="9">
    <source>
        <dbReference type="PROSITE-ProRule" id="PRU01360"/>
    </source>
</evidence>
<evidence type="ECO:0000256" key="2">
    <source>
        <dbReference type="ARBA" id="ARBA00022448"/>
    </source>
</evidence>
<evidence type="ECO:0000256" key="3">
    <source>
        <dbReference type="ARBA" id="ARBA00022452"/>
    </source>
</evidence>
<evidence type="ECO:0000313" key="15">
    <source>
        <dbReference type="EMBL" id="SJX23225.1"/>
    </source>
</evidence>
<feature type="short sequence motif" description="TonB box" evidence="10">
    <location>
        <begin position="60"/>
        <end position="66"/>
    </location>
</feature>
<dbReference type="PANTHER" id="PTHR47234:SF3">
    <property type="entry name" value="SECRETIN_TONB SHORT N-TERMINAL DOMAIN-CONTAINING PROTEIN"/>
    <property type="match status" value="1"/>
</dbReference>
<evidence type="ECO:0000256" key="11">
    <source>
        <dbReference type="RuleBase" id="RU003357"/>
    </source>
</evidence>
<keyword evidence="7 9" id="KW-0472">Membrane</keyword>
<feature type="region of interest" description="Disordered" evidence="12">
    <location>
        <begin position="383"/>
        <end position="402"/>
    </location>
</feature>
<gene>
    <name evidence="15" type="primary">cirA_5</name>
    <name evidence="15" type="ORF">ACNJC6_02881</name>
</gene>
<comment type="subcellular location">
    <subcellularLocation>
        <location evidence="1 9">Cell outer membrane</location>
        <topology evidence="1 9">Multi-pass membrane protein</topology>
    </subcellularLocation>
</comment>
<keyword evidence="6 10" id="KW-0798">TonB box</keyword>
<keyword evidence="8 9" id="KW-0998">Cell outer membrane</keyword>
<accession>A0A1R7QG23</accession>
<evidence type="ECO:0000256" key="12">
    <source>
        <dbReference type="SAM" id="MobiDB-lite"/>
    </source>
</evidence>
<keyword evidence="2 9" id="KW-0813">Transport</keyword>
<dbReference type="Gene3D" id="2.40.170.20">
    <property type="entry name" value="TonB-dependent receptor, beta-barrel domain"/>
    <property type="match status" value="1"/>
</dbReference>
<evidence type="ECO:0000256" key="7">
    <source>
        <dbReference type="ARBA" id="ARBA00023136"/>
    </source>
</evidence>
<dbReference type="SUPFAM" id="SSF56935">
    <property type="entry name" value="Porins"/>
    <property type="match status" value="1"/>
</dbReference>
<protein>
    <submittedName>
        <fullName evidence="15">Colicin I receptor</fullName>
    </submittedName>
</protein>
<dbReference type="PROSITE" id="PS52016">
    <property type="entry name" value="TONB_DEPENDENT_REC_3"/>
    <property type="match status" value="1"/>
</dbReference>
<evidence type="ECO:0000259" key="13">
    <source>
        <dbReference type="Pfam" id="PF00593"/>
    </source>
</evidence>
<dbReference type="AlphaFoldDB" id="A0A1R7QG23"/>
<dbReference type="InterPro" id="IPR000531">
    <property type="entry name" value="Beta-barrel_TonB"/>
</dbReference>
<evidence type="ECO:0000256" key="6">
    <source>
        <dbReference type="ARBA" id="ARBA00023077"/>
    </source>
</evidence>
<proteinExistence type="inferred from homology"/>
<keyword evidence="3 9" id="KW-1134">Transmembrane beta strand</keyword>
<reference evidence="15 16" key="1">
    <citation type="submission" date="2017-02" db="EMBL/GenBank/DDBJ databases">
        <authorList>
            <person name="Peterson S.W."/>
        </authorList>
    </citation>
    <scope>NUCLEOTIDE SEQUENCE [LARGE SCALE GENOMIC DNA]</scope>
    <source>
        <strain evidence="15">C6</strain>
    </source>
</reference>
<dbReference type="Gene3D" id="2.170.130.10">
    <property type="entry name" value="TonB-dependent receptor, plug domain"/>
    <property type="match status" value="1"/>
</dbReference>
<evidence type="ECO:0000256" key="8">
    <source>
        <dbReference type="ARBA" id="ARBA00023237"/>
    </source>
</evidence>
<dbReference type="GO" id="GO:0009279">
    <property type="term" value="C:cell outer membrane"/>
    <property type="evidence" value="ECO:0007669"/>
    <property type="project" value="UniProtKB-SubCell"/>
</dbReference>
<dbReference type="InterPro" id="IPR036942">
    <property type="entry name" value="Beta-barrel_TonB_sf"/>
</dbReference>
<dbReference type="InterPro" id="IPR039426">
    <property type="entry name" value="TonB-dep_rcpt-like"/>
</dbReference>
<feature type="domain" description="TonB-dependent receptor-like beta-barrel" evidence="13">
    <location>
        <begin position="313"/>
        <end position="805"/>
    </location>
</feature>
<keyword evidence="5" id="KW-0732">Signal</keyword>
<evidence type="ECO:0000259" key="14">
    <source>
        <dbReference type="Pfam" id="PF07715"/>
    </source>
</evidence>
<evidence type="ECO:0000313" key="16">
    <source>
        <dbReference type="Proteomes" id="UP000196240"/>
    </source>
</evidence>
<dbReference type="InterPro" id="IPR037066">
    <property type="entry name" value="Plug_dom_sf"/>
</dbReference>
<dbReference type="RefSeq" id="WP_087014232.1">
    <property type="nucleotide sequence ID" value="NZ_FUUY01000011.1"/>
</dbReference>
<evidence type="ECO:0000256" key="1">
    <source>
        <dbReference type="ARBA" id="ARBA00004571"/>
    </source>
</evidence>
<keyword evidence="15" id="KW-0675">Receptor</keyword>
<dbReference type="PROSITE" id="PS00430">
    <property type="entry name" value="TONB_DEPENDENT_REC_1"/>
    <property type="match status" value="1"/>
</dbReference>
<name>A0A1R7QG23_ACIJO</name>
<evidence type="ECO:0000256" key="4">
    <source>
        <dbReference type="ARBA" id="ARBA00022692"/>
    </source>
</evidence>
<sequence>MLHTKLIQPQPEKLGFKISLLHQSIFFALTCGITGSIYAENIQQKTVTSVEKEDVQQLESVVVVGNRGGIRTITESPAPVDVISGEQLLKQGNTLALRDILAKVIPSFSVATVPSQPDGYGAVARSAGLRGLGGGHTLVLVNGKRRHVGALAINKYGFGEGYQAADLDLIPIGAIARVEVLRDGAAAQYGSDAIAGVINIVLKSADNGGNISATYGGREHYDATDRNGETFQLNANVSAPLGQDGFINLGFDLKNQDATTRAGAVSGRIYSKVNGQDDPREATVDRNLNKLGLPSVEQFNVSANAELPLSDAATLYSYTTAGWRDASTGASYRRPNSRSGIVEIFPNGTTPDVILNETDVQTVWGLKGDNALGWAWDVSSSYGKNTQDHSTQNNLNPSLGPSSPTSFGLQKYDAYQWVSNLDLKKTFDVGFGANPLSVAWGLDYRKEGWSSKATDPLAYKNGGYIIPTGDNAGLPATVGTFGARVLLPEDEADISRSNTAVYLDLGLDVTENWFVGLAGRFEHYDDSSGDTFNGKINSRYEFNPQLAVRGTASTGFIAPSLYQQGFASTGIVSTVNNGVRSDVYSKSARTDSALGKALGAEALDPTKSTNFSLGLTYSPFKNFNLAVDAYRIELKDRIASTAGLTGTGINNILAANGFSNVNYVTYYANLFDTETNGIDVVADYTQQLNQYGRIRWSLGFNWNETDITAIADNPSQLDGINIDRITRRTKGMITDADPKTKFTLAANWQYAKLDLNTRLSRYGSYIARSETAATDQTFDAKWIVDLDATYHLTDSLSLTLGADNLFNTYPEKSNIVDGLGENYYAQLSPFGLYGGYYYGRVNYRF</sequence>
<evidence type="ECO:0000256" key="10">
    <source>
        <dbReference type="PROSITE-ProRule" id="PRU10143"/>
    </source>
</evidence>
<evidence type="ECO:0000256" key="5">
    <source>
        <dbReference type="ARBA" id="ARBA00022729"/>
    </source>
</evidence>
<dbReference type="EMBL" id="FUUY01000011">
    <property type="protein sequence ID" value="SJX23225.1"/>
    <property type="molecule type" value="Genomic_DNA"/>
</dbReference>
<feature type="domain" description="TonB-dependent receptor plug" evidence="14">
    <location>
        <begin position="74"/>
        <end position="197"/>
    </location>
</feature>
<dbReference type="Pfam" id="PF07715">
    <property type="entry name" value="Plug"/>
    <property type="match status" value="1"/>
</dbReference>
<organism evidence="15 16">
    <name type="scientific">Acinetobacter johnsonii</name>
    <dbReference type="NCBI Taxonomy" id="40214"/>
    <lineage>
        <taxon>Bacteria</taxon>
        <taxon>Pseudomonadati</taxon>
        <taxon>Pseudomonadota</taxon>
        <taxon>Gammaproteobacteria</taxon>
        <taxon>Moraxellales</taxon>
        <taxon>Moraxellaceae</taxon>
        <taxon>Acinetobacter</taxon>
    </lineage>
</organism>